<accession>A0A6A1WP40</accession>
<dbReference type="GO" id="GO:0008194">
    <property type="term" value="F:UDP-glycosyltransferase activity"/>
    <property type="evidence" value="ECO:0007669"/>
    <property type="project" value="InterPro"/>
</dbReference>
<dbReference type="AlphaFoldDB" id="A0A6A1WP40"/>
<comment type="similarity">
    <text evidence="1">Belongs to the UDP-glycosyltransferase family.</text>
</comment>
<reference evidence="4" key="3">
    <citation type="submission" date="2019-09" db="EMBL/GenBank/DDBJ databases">
        <authorList>
            <person name="Gao Z."/>
        </authorList>
    </citation>
    <scope>NUCLEOTIDE SEQUENCE</scope>
    <source>
        <tissue evidence="4">Leaves</tissue>
    </source>
</reference>
<proteinExistence type="inferred from homology"/>
<dbReference type="FunFam" id="3.40.50.2000:FF:000056">
    <property type="entry name" value="Glycosyltransferase"/>
    <property type="match status" value="1"/>
</dbReference>
<reference evidence="4 6" key="2">
    <citation type="journal article" date="2019" name="Plant Biotechnol. J.">
        <title>The red bayberry genome and genetic basis of sex determination.</title>
        <authorList>
            <person name="Jia H.M."/>
            <person name="Jia H.J."/>
            <person name="Cai Q.L."/>
            <person name="Wang Y."/>
            <person name="Zhao H.B."/>
            <person name="Yang W.F."/>
            <person name="Wang G.Y."/>
            <person name="Li Y.H."/>
            <person name="Zhan D.L."/>
            <person name="Shen Y.T."/>
            <person name="Niu Q.F."/>
            <person name="Chang L."/>
            <person name="Qiu J."/>
            <person name="Zhao L."/>
            <person name="Xie H.B."/>
            <person name="Fu W.Y."/>
            <person name="Jin J."/>
            <person name="Li X.W."/>
            <person name="Jiao Y."/>
            <person name="Zhou C.C."/>
            <person name="Tu T."/>
            <person name="Chai C.Y."/>
            <person name="Gao J.L."/>
            <person name="Fan L.J."/>
            <person name="van de Weg E."/>
            <person name="Wang J.Y."/>
            <person name="Gao Z.S."/>
        </authorList>
    </citation>
    <scope>NUCLEOTIDE SEQUENCE [LARGE SCALE GENOMIC DNA]</scope>
    <source>
        <tissue evidence="4">Leaves</tissue>
    </source>
</reference>
<dbReference type="InterPro" id="IPR002213">
    <property type="entry name" value="UDP_glucos_trans"/>
</dbReference>
<dbReference type="CDD" id="cd03784">
    <property type="entry name" value="GT1_Gtf-like"/>
    <property type="match status" value="1"/>
</dbReference>
<dbReference type="Pfam" id="PF00201">
    <property type="entry name" value="UDPGT"/>
    <property type="match status" value="1"/>
</dbReference>
<sequence length="171" mass="19038">MNLDAFGAVRSELNPNLSLPSHAPDLNSLLPEGFLERTGERRLVVKQWASQLAVLSHDSVGGFVSHCGWNSILEAISAGIPMVAWLLYAEQKFNKTMLVEELKMALPMNESQAGYVSAEEVEKRVREIVDSDEGNKIREWVLAKRDEALAAMSDDGSSRVALDKFFESWKT</sequence>
<keyword evidence="3 4" id="KW-0808">Transferase</keyword>
<evidence type="ECO:0000256" key="1">
    <source>
        <dbReference type="ARBA" id="ARBA00009995"/>
    </source>
</evidence>
<dbReference type="Proteomes" id="UP000516437">
    <property type="component" value="Chromosome 1"/>
</dbReference>
<dbReference type="OrthoDB" id="5835829at2759"/>
<dbReference type="Gene3D" id="3.40.50.2000">
    <property type="entry name" value="Glycogen Phosphorylase B"/>
    <property type="match status" value="1"/>
</dbReference>
<gene>
    <name evidence="4" type="ORF">CJ030_MR1G020559</name>
    <name evidence="5" type="ORF">CJ030_MR1G020560</name>
</gene>
<keyword evidence="2" id="KW-0328">Glycosyltransferase</keyword>
<evidence type="ECO:0000313" key="6">
    <source>
        <dbReference type="Proteomes" id="UP000516437"/>
    </source>
</evidence>
<comment type="caution">
    <text evidence="4">The sequence shown here is derived from an EMBL/GenBank/DDBJ whole genome shotgun (WGS) entry which is preliminary data.</text>
</comment>
<keyword evidence="6" id="KW-1185">Reference proteome</keyword>
<dbReference type="EMBL" id="RXIC02000019">
    <property type="protein sequence ID" value="KAB1226327.1"/>
    <property type="molecule type" value="Genomic_DNA"/>
</dbReference>
<dbReference type="EMBL" id="RXIC02000019">
    <property type="protein sequence ID" value="KAB1226326.1"/>
    <property type="molecule type" value="Genomic_DNA"/>
</dbReference>
<dbReference type="SUPFAM" id="SSF53756">
    <property type="entry name" value="UDP-Glycosyltransferase/glycogen phosphorylase"/>
    <property type="match status" value="1"/>
</dbReference>
<reference evidence="4" key="1">
    <citation type="submission" date="2018-07" db="EMBL/GenBank/DDBJ databases">
        <authorList>
            <person name="Gao Z.-S."/>
            <person name="Jia H.-M."/>
            <person name="Jia H.-J."/>
            <person name="Cai Q.-L."/>
            <person name="Wang Y."/>
            <person name="Zhao H.-B."/>
        </authorList>
    </citation>
    <scope>NUCLEOTIDE SEQUENCE</scope>
    <source>
        <tissue evidence="4">Leaves</tissue>
    </source>
</reference>
<evidence type="ECO:0000256" key="3">
    <source>
        <dbReference type="ARBA" id="ARBA00022679"/>
    </source>
</evidence>
<dbReference type="PANTHER" id="PTHR48046:SF1">
    <property type="entry name" value="GLYCOSYLTRANSFERASE-RELATED"/>
    <property type="match status" value="1"/>
</dbReference>
<protein>
    <submittedName>
        <fullName evidence="4">Isoflavone 7-O-glucosyltransferase 1</fullName>
    </submittedName>
</protein>
<organism evidence="4 6">
    <name type="scientific">Morella rubra</name>
    <name type="common">Chinese bayberry</name>
    <dbReference type="NCBI Taxonomy" id="262757"/>
    <lineage>
        <taxon>Eukaryota</taxon>
        <taxon>Viridiplantae</taxon>
        <taxon>Streptophyta</taxon>
        <taxon>Embryophyta</taxon>
        <taxon>Tracheophyta</taxon>
        <taxon>Spermatophyta</taxon>
        <taxon>Magnoliopsida</taxon>
        <taxon>eudicotyledons</taxon>
        <taxon>Gunneridae</taxon>
        <taxon>Pentapetalae</taxon>
        <taxon>rosids</taxon>
        <taxon>fabids</taxon>
        <taxon>Fagales</taxon>
        <taxon>Myricaceae</taxon>
        <taxon>Morella</taxon>
    </lineage>
</organism>
<dbReference type="PANTHER" id="PTHR48046">
    <property type="entry name" value="UDP-GLYCOSYLTRANSFERASE 72E1"/>
    <property type="match status" value="1"/>
</dbReference>
<name>A0A6A1WP40_9ROSI</name>
<evidence type="ECO:0000256" key="2">
    <source>
        <dbReference type="ARBA" id="ARBA00022676"/>
    </source>
</evidence>
<evidence type="ECO:0000313" key="4">
    <source>
        <dbReference type="EMBL" id="KAB1226326.1"/>
    </source>
</evidence>
<evidence type="ECO:0000313" key="5">
    <source>
        <dbReference type="EMBL" id="KAB1226327.1"/>
    </source>
</evidence>